<accession>A0A1F4XRS8</accession>
<dbReference type="AlphaFoldDB" id="A0A1F4XRS8"/>
<comment type="caution">
    <text evidence="3">The sequence shown here is derived from an EMBL/GenBank/DDBJ whole genome shotgun (WGS) entry which is preliminary data.</text>
</comment>
<sequence length="236" mass="24209">MYALLERPVVRGTLACLVVVSLLLVPMHQPAQGKPVIQVIIVAIGFGLIGVGVACLTQWLDICKDGGGKKGGGGGGNNDDDNGDGGGGGENNDDDNGDGDGNGNNVPIQCGLSNINGCGMQEPRTTFPGVACDLSPIPNSQCPVPVIGEADFYADPDRVRSGNTTRLYWEVSNATVCSLTGGGLNLLSLLDEGAQETNDITAATTFTLTCSNGSAVDSPKASQQTNVTLIPSFQEI</sequence>
<feature type="region of interest" description="Disordered" evidence="1">
    <location>
        <begin position="70"/>
        <end position="103"/>
    </location>
</feature>
<evidence type="ECO:0000256" key="1">
    <source>
        <dbReference type="SAM" id="MobiDB-lite"/>
    </source>
</evidence>
<gene>
    <name evidence="3" type="ORF">A3F55_00270</name>
</gene>
<protein>
    <submittedName>
        <fullName evidence="3">Uncharacterized protein</fullName>
    </submittedName>
</protein>
<proteinExistence type="predicted"/>
<feature type="transmembrane region" description="Helical" evidence="2">
    <location>
        <begin position="43"/>
        <end position="60"/>
    </location>
</feature>
<reference evidence="3 4" key="1">
    <citation type="journal article" date="2016" name="Nat. Commun.">
        <title>Thousands of microbial genomes shed light on interconnected biogeochemical processes in an aquifer system.</title>
        <authorList>
            <person name="Anantharaman K."/>
            <person name="Brown C.T."/>
            <person name="Hug L.A."/>
            <person name="Sharon I."/>
            <person name="Castelle C.J."/>
            <person name="Probst A.J."/>
            <person name="Thomas B.C."/>
            <person name="Singh A."/>
            <person name="Wilkins M.J."/>
            <person name="Karaoz U."/>
            <person name="Brodie E.L."/>
            <person name="Williams K.H."/>
            <person name="Hubbard S.S."/>
            <person name="Banfield J.F."/>
        </authorList>
    </citation>
    <scope>NUCLEOTIDE SEQUENCE [LARGE SCALE GENOMIC DNA]</scope>
</reference>
<dbReference type="EMBL" id="MEWW01000016">
    <property type="protein sequence ID" value="OGC84400.1"/>
    <property type="molecule type" value="Genomic_DNA"/>
</dbReference>
<dbReference type="Proteomes" id="UP000178091">
    <property type="component" value="Unassembled WGS sequence"/>
</dbReference>
<name>A0A1F4XRS8_9BACT</name>
<evidence type="ECO:0000313" key="3">
    <source>
        <dbReference type="EMBL" id="OGC84400.1"/>
    </source>
</evidence>
<evidence type="ECO:0000313" key="4">
    <source>
        <dbReference type="Proteomes" id="UP000178091"/>
    </source>
</evidence>
<evidence type="ECO:0000256" key="2">
    <source>
        <dbReference type="SAM" id="Phobius"/>
    </source>
</evidence>
<keyword evidence="2" id="KW-0472">Membrane</keyword>
<keyword evidence="2" id="KW-0812">Transmembrane</keyword>
<keyword evidence="2" id="KW-1133">Transmembrane helix</keyword>
<organism evidence="3 4">
    <name type="scientific">Candidatus Adlerbacteria bacterium RIFCSPHIGHO2_12_FULL_53_18</name>
    <dbReference type="NCBI Taxonomy" id="1797242"/>
    <lineage>
        <taxon>Bacteria</taxon>
        <taxon>Candidatus Adleribacteriota</taxon>
    </lineage>
</organism>